<dbReference type="OrthoDB" id="8107794at2"/>
<dbReference type="CDD" id="cd06170">
    <property type="entry name" value="LuxR_C_like"/>
    <property type="match status" value="1"/>
</dbReference>
<comment type="caution">
    <text evidence="2">The sequence shown here is derived from an EMBL/GenBank/DDBJ whole genome shotgun (WGS) entry which is preliminary data.</text>
</comment>
<dbReference type="RefSeq" id="WP_143520983.1">
    <property type="nucleotide sequence ID" value="NZ_AWWI01000172.1"/>
</dbReference>
<dbReference type="AlphaFoldDB" id="A0A2G8R462"/>
<dbReference type="InterPro" id="IPR000073">
    <property type="entry name" value="AB_hydrolase_1"/>
</dbReference>
<dbReference type="GO" id="GO:0006355">
    <property type="term" value="P:regulation of DNA-templated transcription"/>
    <property type="evidence" value="ECO:0007669"/>
    <property type="project" value="InterPro"/>
</dbReference>
<keyword evidence="3" id="KW-1185">Reference proteome</keyword>
<dbReference type="InterPro" id="IPR029058">
    <property type="entry name" value="AB_hydrolase_fold"/>
</dbReference>
<evidence type="ECO:0000313" key="2">
    <source>
        <dbReference type="EMBL" id="PIL16324.1"/>
    </source>
</evidence>
<dbReference type="InterPro" id="IPR050471">
    <property type="entry name" value="AB_hydrolase"/>
</dbReference>
<dbReference type="InterPro" id="IPR000792">
    <property type="entry name" value="Tscrpt_reg_LuxR_C"/>
</dbReference>
<feature type="domain" description="HTH luxR-type" evidence="1">
    <location>
        <begin position="172"/>
        <end position="199"/>
    </location>
</feature>
<reference evidence="2 3" key="1">
    <citation type="submission" date="2013-09" db="EMBL/GenBank/DDBJ databases">
        <title>Genome sequencing of Phaeobacter antarcticus sp. nov. SM1211.</title>
        <authorList>
            <person name="Zhang X.-Y."/>
            <person name="Liu C."/>
            <person name="Chen X.-L."/>
            <person name="Xie B.-B."/>
            <person name="Qin Q.-L."/>
            <person name="Rong J.-C."/>
            <person name="Zhang Y.-Z."/>
        </authorList>
    </citation>
    <scope>NUCLEOTIDE SEQUENCE [LARGE SCALE GENOMIC DNA]</scope>
    <source>
        <strain evidence="2 3">SM1211</strain>
    </source>
</reference>
<name>A0A2G8R462_9RHOB</name>
<protein>
    <recommendedName>
        <fullName evidence="1">HTH luxR-type domain-containing protein</fullName>
    </recommendedName>
</protein>
<dbReference type="Gene3D" id="3.40.50.1820">
    <property type="entry name" value="alpha/beta hydrolase"/>
    <property type="match status" value="1"/>
</dbReference>
<organism evidence="2 3">
    <name type="scientific">Puniceibacterium antarcticum</name>
    <dbReference type="NCBI Taxonomy" id="1206336"/>
    <lineage>
        <taxon>Bacteria</taxon>
        <taxon>Pseudomonadati</taxon>
        <taxon>Pseudomonadota</taxon>
        <taxon>Alphaproteobacteria</taxon>
        <taxon>Rhodobacterales</taxon>
        <taxon>Paracoccaceae</taxon>
        <taxon>Puniceibacterium</taxon>
    </lineage>
</organism>
<dbReference type="PROSITE" id="PS00622">
    <property type="entry name" value="HTH_LUXR_1"/>
    <property type="match status" value="1"/>
</dbReference>
<evidence type="ECO:0000313" key="3">
    <source>
        <dbReference type="Proteomes" id="UP000231259"/>
    </source>
</evidence>
<dbReference type="InterPro" id="IPR036388">
    <property type="entry name" value="WH-like_DNA-bd_sf"/>
</dbReference>
<dbReference type="GO" id="GO:0003677">
    <property type="term" value="F:DNA binding"/>
    <property type="evidence" value="ECO:0007669"/>
    <property type="project" value="InterPro"/>
</dbReference>
<dbReference type="InterPro" id="IPR016032">
    <property type="entry name" value="Sig_transdc_resp-reg_C-effctor"/>
</dbReference>
<dbReference type="PANTHER" id="PTHR43433:SF5">
    <property type="entry name" value="AB HYDROLASE-1 DOMAIN-CONTAINING PROTEIN"/>
    <property type="match status" value="1"/>
</dbReference>
<sequence>MFVFMNSDPEISLKMMQVNLEAAMIDPARRNQLMKFLDYPPLAKVDNANVAADRTGIVFLIDPSGVVVSQNAEAVILLGMTLGTSIAEIAWSPETARIFLGQIAQSDAPLLLSVSKLDGEAAFLVGMRQEHAGNIVLYEVLRAINPQIIWGLAQGIGLNQSELNTLQGVMAGKSAEEIATELDRKLSTVRQLIKAIMAKMGVHTQQQLISIVYSMALMAARNRPFAQMDQNQDGTTIVAQGSSLHSGALGKVGLHRFGLQNGIPVLFFHGAIFGIAGHDVTRNAAEILGLDVIAPERPGYGNTPLGKGEDPVALACNQALEILDELAISRVVVLGHDIGTLYALQFATRYSNRVAAVVTAPTTPPMQSWSQTADMPTRHRVNAWAAQNMPQIMDKIVSLGLSQIARKGVDAMPKLIFDGCIFDQEMLRRPEMSQALQESFSLAWAQEGAGFRMDMHLTNLDWQADVTRVSVPVLCLHGEQSQTVSRRSVAQLASDLPQGRFQPVADAGHSMPLSHTAYILRQVLTMARDFGLREVGFDVIPAKAIKPEK</sequence>
<dbReference type="SUPFAM" id="SSF46894">
    <property type="entry name" value="C-terminal effector domain of the bipartite response regulators"/>
    <property type="match status" value="1"/>
</dbReference>
<dbReference type="Proteomes" id="UP000231259">
    <property type="component" value="Unassembled WGS sequence"/>
</dbReference>
<proteinExistence type="predicted"/>
<dbReference type="SUPFAM" id="SSF53474">
    <property type="entry name" value="alpha/beta-Hydrolases"/>
    <property type="match status" value="1"/>
</dbReference>
<evidence type="ECO:0000259" key="1">
    <source>
        <dbReference type="PROSITE" id="PS00622"/>
    </source>
</evidence>
<accession>A0A2G8R462</accession>
<gene>
    <name evidence="2" type="ORF">P775_24980</name>
</gene>
<dbReference type="Gene3D" id="1.10.10.10">
    <property type="entry name" value="Winged helix-like DNA-binding domain superfamily/Winged helix DNA-binding domain"/>
    <property type="match status" value="1"/>
</dbReference>
<dbReference type="Pfam" id="PF00196">
    <property type="entry name" value="GerE"/>
    <property type="match status" value="1"/>
</dbReference>
<dbReference type="Pfam" id="PF12697">
    <property type="entry name" value="Abhydrolase_6"/>
    <property type="match status" value="1"/>
</dbReference>
<dbReference type="PANTHER" id="PTHR43433">
    <property type="entry name" value="HYDROLASE, ALPHA/BETA FOLD FAMILY PROTEIN"/>
    <property type="match status" value="1"/>
</dbReference>
<dbReference type="EMBL" id="AWWI01000172">
    <property type="protein sequence ID" value="PIL16324.1"/>
    <property type="molecule type" value="Genomic_DNA"/>
</dbReference>
<dbReference type="SMART" id="SM00421">
    <property type="entry name" value="HTH_LUXR"/>
    <property type="match status" value="1"/>
</dbReference>